<accession>A0A392TCM9</accession>
<dbReference type="EMBL" id="LXQA010542201">
    <property type="protein sequence ID" value="MCI58197.1"/>
    <property type="molecule type" value="Genomic_DNA"/>
</dbReference>
<keyword evidence="2" id="KW-1185">Reference proteome</keyword>
<dbReference type="Proteomes" id="UP000265520">
    <property type="component" value="Unassembled WGS sequence"/>
</dbReference>
<comment type="caution">
    <text evidence="1">The sequence shown here is derived from an EMBL/GenBank/DDBJ whole genome shotgun (WGS) entry which is preliminary data.</text>
</comment>
<proteinExistence type="predicted"/>
<protein>
    <submittedName>
        <fullName evidence="1">Uncharacterized protein</fullName>
    </submittedName>
</protein>
<organism evidence="1 2">
    <name type="scientific">Trifolium medium</name>
    <dbReference type="NCBI Taxonomy" id="97028"/>
    <lineage>
        <taxon>Eukaryota</taxon>
        <taxon>Viridiplantae</taxon>
        <taxon>Streptophyta</taxon>
        <taxon>Embryophyta</taxon>
        <taxon>Tracheophyta</taxon>
        <taxon>Spermatophyta</taxon>
        <taxon>Magnoliopsida</taxon>
        <taxon>eudicotyledons</taxon>
        <taxon>Gunneridae</taxon>
        <taxon>Pentapetalae</taxon>
        <taxon>rosids</taxon>
        <taxon>fabids</taxon>
        <taxon>Fabales</taxon>
        <taxon>Fabaceae</taxon>
        <taxon>Papilionoideae</taxon>
        <taxon>50 kb inversion clade</taxon>
        <taxon>NPAAA clade</taxon>
        <taxon>Hologalegina</taxon>
        <taxon>IRL clade</taxon>
        <taxon>Trifolieae</taxon>
        <taxon>Trifolium</taxon>
    </lineage>
</organism>
<reference evidence="1 2" key="1">
    <citation type="journal article" date="2018" name="Front. Plant Sci.">
        <title>Red Clover (Trifolium pratense) and Zigzag Clover (T. medium) - A Picture of Genomic Similarities and Differences.</title>
        <authorList>
            <person name="Dluhosova J."/>
            <person name="Istvanek J."/>
            <person name="Nedelnik J."/>
            <person name="Repkova J."/>
        </authorList>
    </citation>
    <scope>NUCLEOTIDE SEQUENCE [LARGE SCALE GENOMIC DNA]</scope>
    <source>
        <strain evidence="2">cv. 10/8</strain>
        <tissue evidence="1">Leaf</tissue>
    </source>
</reference>
<dbReference type="AlphaFoldDB" id="A0A392TCM9"/>
<feature type="non-terminal residue" evidence="1">
    <location>
        <position position="31"/>
    </location>
</feature>
<evidence type="ECO:0000313" key="2">
    <source>
        <dbReference type="Proteomes" id="UP000265520"/>
    </source>
</evidence>
<sequence length="31" mass="3490">MMYEYSILDRVPVPGTGTCVVLLGYARDTLR</sequence>
<name>A0A392TCM9_9FABA</name>
<evidence type="ECO:0000313" key="1">
    <source>
        <dbReference type="EMBL" id="MCI58197.1"/>
    </source>
</evidence>